<reference evidence="6" key="1">
    <citation type="submission" date="2020-10" db="EMBL/GenBank/DDBJ databases">
        <authorList>
            <person name="Gilroy R."/>
        </authorList>
    </citation>
    <scope>NUCLEOTIDE SEQUENCE</scope>
    <source>
        <strain evidence="6">USAMLcec3-3695</strain>
    </source>
</reference>
<reference evidence="6" key="2">
    <citation type="journal article" date="2021" name="PeerJ">
        <title>Extensive microbial diversity within the chicken gut microbiome revealed by metagenomics and culture.</title>
        <authorList>
            <person name="Gilroy R."/>
            <person name="Ravi A."/>
            <person name="Getino M."/>
            <person name="Pursley I."/>
            <person name="Horton D.L."/>
            <person name="Alikhan N.F."/>
            <person name="Baker D."/>
            <person name="Gharbi K."/>
            <person name="Hall N."/>
            <person name="Watson M."/>
            <person name="Adriaenssens E.M."/>
            <person name="Foster-Nyarko E."/>
            <person name="Jarju S."/>
            <person name="Secka A."/>
            <person name="Antonio M."/>
            <person name="Oren A."/>
            <person name="Chaudhuri R.R."/>
            <person name="La Ragione R."/>
            <person name="Hildebrand F."/>
            <person name="Pallen M.J."/>
        </authorList>
    </citation>
    <scope>NUCLEOTIDE SEQUENCE</scope>
    <source>
        <strain evidence="6">USAMLcec3-3695</strain>
    </source>
</reference>
<keyword evidence="4" id="KW-0904">Protein phosphatase</keyword>
<proteinExistence type="inferred from homology"/>
<comment type="similarity">
    <text evidence="1">Belongs to the metallo-dependent hydrolases superfamily. CpsB/CapC family.</text>
</comment>
<evidence type="ECO:0000256" key="3">
    <source>
        <dbReference type="ARBA" id="ARBA00022801"/>
    </source>
</evidence>
<sequence>MKADFHSHILPGFDDGAANTDTALKMINMSMDMGVDHIVSTSHCYPYSDRDIAEFLDERAAAFSRLREAAEQSGTRLPEIRLGSEVHLTCDLTRLKLIKSLCVEGTKYMLLEMPSSNWTDNVIDIVYKLTISGVKPIIAHMERNLGQKKELVEALCDLDVLIQINASSFGAPQFKKYIDRMFGQSLIHIIGTDMHNLDTRRPDMNKAEKYIRRRYGDECWSYLMNNAETVLSGRELSYRMLKSFKKKGIFG</sequence>
<dbReference type="PANTHER" id="PTHR39181:SF1">
    <property type="entry name" value="TYROSINE-PROTEIN PHOSPHATASE YWQE"/>
    <property type="match status" value="1"/>
</dbReference>
<gene>
    <name evidence="6" type="ORF">IAA61_06665</name>
</gene>
<dbReference type="EC" id="3.1.3.48" evidence="2"/>
<dbReference type="PIRSF" id="PIRSF016557">
    <property type="entry name" value="Caps_synth_CpsB"/>
    <property type="match status" value="1"/>
</dbReference>
<protein>
    <recommendedName>
        <fullName evidence="2">protein-tyrosine-phosphatase</fullName>
        <ecNumber evidence="2">3.1.3.48</ecNumber>
    </recommendedName>
</protein>
<dbReference type="InterPro" id="IPR016195">
    <property type="entry name" value="Pol/histidinol_Pase-like"/>
</dbReference>
<evidence type="ECO:0000313" key="7">
    <source>
        <dbReference type="Proteomes" id="UP000824109"/>
    </source>
</evidence>
<dbReference type="PANTHER" id="PTHR39181">
    <property type="entry name" value="TYROSINE-PROTEIN PHOSPHATASE YWQE"/>
    <property type="match status" value="1"/>
</dbReference>
<evidence type="ECO:0000256" key="4">
    <source>
        <dbReference type="ARBA" id="ARBA00022912"/>
    </source>
</evidence>
<evidence type="ECO:0000256" key="5">
    <source>
        <dbReference type="ARBA" id="ARBA00051722"/>
    </source>
</evidence>
<dbReference type="GO" id="GO:0030145">
    <property type="term" value="F:manganese ion binding"/>
    <property type="evidence" value="ECO:0007669"/>
    <property type="project" value="InterPro"/>
</dbReference>
<evidence type="ECO:0000256" key="2">
    <source>
        <dbReference type="ARBA" id="ARBA00013064"/>
    </source>
</evidence>
<dbReference type="SUPFAM" id="SSF89550">
    <property type="entry name" value="PHP domain-like"/>
    <property type="match status" value="1"/>
</dbReference>
<dbReference type="Proteomes" id="UP000824109">
    <property type="component" value="Unassembled WGS sequence"/>
</dbReference>
<organism evidence="6 7">
    <name type="scientific">Candidatus Ornithomonoglobus merdipullorum</name>
    <dbReference type="NCBI Taxonomy" id="2840895"/>
    <lineage>
        <taxon>Bacteria</taxon>
        <taxon>Bacillati</taxon>
        <taxon>Bacillota</taxon>
        <taxon>Clostridia</taxon>
        <taxon>Candidatus Ornithomonoglobus</taxon>
    </lineage>
</organism>
<dbReference type="AlphaFoldDB" id="A0A9D1MC64"/>
<dbReference type="EMBL" id="DVNB01000070">
    <property type="protein sequence ID" value="HIU57479.1"/>
    <property type="molecule type" value="Genomic_DNA"/>
</dbReference>
<dbReference type="Gene3D" id="3.20.20.140">
    <property type="entry name" value="Metal-dependent hydrolases"/>
    <property type="match status" value="1"/>
</dbReference>
<dbReference type="GO" id="GO:0004725">
    <property type="term" value="F:protein tyrosine phosphatase activity"/>
    <property type="evidence" value="ECO:0007669"/>
    <property type="project" value="UniProtKB-EC"/>
</dbReference>
<evidence type="ECO:0000256" key="1">
    <source>
        <dbReference type="ARBA" id="ARBA00005750"/>
    </source>
</evidence>
<comment type="caution">
    <text evidence="6">The sequence shown here is derived from an EMBL/GenBank/DDBJ whole genome shotgun (WGS) entry which is preliminary data.</text>
</comment>
<dbReference type="InterPro" id="IPR016667">
    <property type="entry name" value="Caps_polysacc_synth_CpsB/CapC"/>
</dbReference>
<evidence type="ECO:0000313" key="6">
    <source>
        <dbReference type="EMBL" id="HIU57479.1"/>
    </source>
</evidence>
<keyword evidence="3" id="KW-0378">Hydrolase</keyword>
<name>A0A9D1MC64_9FIRM</name>
<accession>A0A9D1MC64</accession>
<dbReference type="Pfam" id="PF19567">
    <property type="entry name" value="CpsB_CapC"/>
    <property type="match status" value="1"/>
</dbReference>
<comment type="catalytic activity">
    <reaction evidence="5">
        <text>O-phospho-L-tyrosyl-[protein] + H2O = L-tyrosyl-[protein] + phosphate</text>
        <dbReference type="Rhea" id="RHEA:10684"/>
        <dbReference type="Rhea" id="RHEA-COMP:10136"/>
        <dbReference type="Rhea" id="RHEA-COMP:20101"/>
        <dbReference type="ChEBI" id="CHEBI:15377"/>
        <dbReference type="ChEBI" id="CHEBI:43474"/>
        <dbReference type="ChEBI" id="CHEBI:46858"/>
        <dbReference type="ChEBI" id="CHEBI:61978"/>
        <dbReference type="EC" id="3.1.3.48"/>
    </reaction>
</comment>